<dbReference type="PANTHER" id="PTHR36933">
    <property type="entry name" value="SLL0788 PROTEIN"/>
    <property type="match status" value="1"/>
</dbReference>
<dbReference type="Pfam" id="PF03713">
    <property type="entry name" value="DUF305"/>
    <property type="match status" value="1"/>
</dbReference>
<dbReference type="OrthoDB" id="26872at2"/>
<dbReference type="InterPro" id="IPR012347">
    <property type="entry name" value="Ferritin-like"/>
</dbReference>
<feature type="domain" description="DUF305" evidence="2">
    <location>
        <begin position="54"/>
        <end position="187"/>
    </location>
</feature>
<dbReference type="Gene3D" id="1.20.1260.10">
    <property type="match status" value="1"/>
</dbReference>
<accession>A0A3N4ZS04</accession>
<dbReference type="PANTHER" id="PTHR36933:SF1">
    <property type="entry name" value="SLL0788 PROTEIN"/>
    <property type="match status" value="1"/>
</dbReference>
<organism evidence="3 4">
    <name type="scientific">Georgenia muralis</name>
    <dbReference type="NCBI Taxonomy" id="154117"/>
    <lineage>
        <taxon>Bacteria</taxon>
        <taxon>Bacillati</taxon>
        <taxon>Actinomycetota</taxon>
        <taxon>Actinomycetes</taxon>
        <taxon>Micrococcales</taxon>
        <taxon>Bogoriellaceae</taxon>
        <taxon>Georgenia</taxon>
    </lineage>
</organism>
<protein>
    <submittedName>
        <fullName evidence="3">Uncharacterized protein (DUF305 family)</fullName>
    </submittedName>
</protein>
<dbReference type="Proteomes" id="UP000280726">
    <property type="component" value="Unassembled WGS sequence"/>
</dbReference>
<sequence length="202" mass="22432">MNVSHHRRTRRPAAFLAAGALGVSAFTGAGIAVSAVPAFAEAPATDAQAARFEEDFLKDMIDHHAMAVMMAEMCVDEAVHPELISTCESIIASQSAQIEQMQGWLQDWYGATHEPDMTGMQSMHRLMDLDGAEFEIAFMRSMIRHHWGAIREAEKCLDNAEHPELLGLCEDIYAAQLGEIEQMQTWLAQWYDVRGGRPVETA</sequence>
<evidence type="ECO:0000313" key="3">
    <source>
        <dbReference type="EMBL" id="RPF28288.1"/>
    </source>
</evidence>
<feature type="chain" id="PRO_5039662856" evidence="1">
    <location>
        <begin position="30"/>
        <end position="202"/>
    </location>
</feature>
<dbReference type="EMBL" id="RKRA01000001">
    <property type="protein sequence ID" value="RPF28288.1"/>
    <property type="molecule type" value="Genomic_DNA"/>
</dbReference>
<dbReference type="AlphaFoldDB" id="A0A3N4ZS04"/>
<dbReference type="RefSeq" id="WP_123918407.1">
    <property type="nucleotide sequence ID" value="NZ_RKRA01000001.1"/>
</dbReference>
<gene>
    <name evidence="3" type="ORF">EDD32_2811</name>
</gene>
<reference evidence="3 4" key="1">
    <citation type="submission" date="2018-11" db="EMBL/GenBank/DDBJ databases">
        <title>Sequencing the genomes of 1000 actinobacteria strains.</title>
        <authorList>
            <person name="Klenk H.-P."/>
        </authorList>
    </citation>
    <scope>NUCLEOTIDE SEQUENCE [LARGE SCALE GENOMIC DNA]</scope>
    <source>
        <strain evidence="3 4">DSM 14418</strain>
    </source>
</reference>
<dbReference type="InterPro" id="IPR005183">
    <property type="entry name" value="DUF305_CopM-like"/>
</dbReference>
<evidence type="ECO:0000313" key="4">
    <source>
        <dbReference type="Proteomes" id="UP000280726"/>
    </source>
</evidence>
<keyword evidence="4" id="KW-1185">Reference proteome</keyword>
<evidence type="ECO:0000256" key="1">
    <source>
        <dbReference type="SAM" id="SignalP"/>
    </source>
</evidence>
<name>A0A3N4ZS04_9MICO</name>
<keyword evidence="1" id="KW-0732">Signal</keyword>
<feature type="signal peptide" evidence="1">
    <location>
        <begin position="1"/>
        <end position="29"/>
    </location>
</feature>
<comment type="caution">
    <text evidence="3">The sequence shown here is derived from an EMBL/GenBank/DDBJ whole genome shotgun (WGS) entry which is preliminary data.</text>
</comment>
<evidence type="ECO:0000259" key="2">
    <source>
        <dbReference type="Pfam" id="PF03713"/>
    </source>
</evidence>
<proteinExistence type="predicted"/>